<feature type="domain" description="HTH gntR-type" evidence="4">
    <location>
        <begin position="1"/>
        <end position="61"/>
    </location>
</feature>
<dbReference type="SUPFAM" id="SSF48008">
    <property type="entry name" value="GntR ligand-binding domain-like"/>
    <property type="match status" value="1"/>
</dbReference>
<keyword evidence="1" id="KW-0805">Transcription regulation</keyword>
<dbReference type="AlphaFoldDB" id="A0A3L8P4Y5"/>
<keyword evidence="6" id="KW-1185">Reference proteome</keyword>
<dbReference type="InterPro" id="IPR011711">
    <property type="entry name" value="GntR_C"/>
</dbReference>
<dbReference type="InterPro" id="IPR000524">
    <property type="entry name" value="Tscrpt_reg_HTH_GntR"/>
</dbReference>
<evidence type="ECO:0000256" key="2">
    <source>
        <dbReference type="ARBA" id="ARBA00023125"/>
    </source>
</evidence>
<dbReference type="Gene3D" id="1.20.120.530">
    <property type="entry name" value="GntR ligand-binding domain-like"/>
    <property type="match status" value="1"/>
</dbReference>
<keyword evidence="3" id="KW-0804">Transcription</keyword>
<dbReference type="GO" id="GO:0003700">
    <property type="term" value="F:DNA-binding transcription factor activity"/>
    <property type="evidence" value="ECO:0007669"/>
    <property type="project" value="InterPro"/>
</dbReference>
<dbReference type="InterPro" id="IPR036390">
    <property type="entry name" value="WH_DNA-bd_sf"/>
</dbReference>
<dbReference type="Pfam" id="PF07729">
    <property type="entry name" value="FCD"/>
    <property type="match status" value="1"/>
</dbReference>
<dbReference type="CDD" id="cd07377">
    <property type="entry name" value="WHTH_GntR"/>
    <property type="match status" value="1"/>
</dbReference>
<dbReference type="SUPFAM" id="SSF46785">
    <property type="entry name" value="Winged helix' DNA-binding domain"/>
    <property type="match status" value="1"/>
</dbReference>
<dbReference type="InterPro" id="IPR036388">
    <property type="entry name" value="WH-like_DNA-bd_sf"/>
</dbReference>
<name>A0A3L8P4Y5_9ACTN</name>
<comment type="caution">
    <text evidence="5">The sequence shown here is derived from an EMBL/GenBank/DDBJ whole genome shotgun (WGS) entry which is preliminary data.</text>
</comment>
<gene>
    <name evidence="5" type="ORF">D9V37_06355</name>
</gene>
<dbReference type="OrthoDB" id="8663149at2"/>
<dbReference type="PANTHER" id="PTHR43537">
    <property type="entry name" value="TRANSCRIPTIONAL REGULATOR, GNTR FAMILY"/>
    <property type="match status" value="1"/>
</dbReference>
<organism evidence="5 6">
    <name type="scientific">Nocardioides mangrovicus</name>
    <dbReference type="NCBI Taxonomy" id="2478913"/>
    <lineage>
        <taxon>Bacteria</taxon>
        <taxon>Bacillati</taxon>
        <taxon>Actinomycetota</taxon>
        <taxon>Actinomycetes</taxon>
        <taxon>Propionibacteriales</taxon>
        <taxon>Nocardioidaceae</taxon>
        <taxon>Nocardioides</taxon>
    </lineage>
</organism>
<dbReference type="PRINTS" id="PR00035">
    <property type="entry name" value="HTHGNTR"/>
</dbReference>
<evidence type="ECO:0000256" key="3">
    <source>
        <dbReference type="ARBA" id="ARBA00023163"/>
    </source>
</evidence>
<sequence>MLRLREEIVAGTHQPGDRLVEQQLCQAYGVSRVPVREALKQLEAEGFVVSRAYAGVRVAHLSADDAEDLFAVRTSIESITARRAALRFKRGDDEVEGLRTGLCHLVEEGERLLDAGRRDDLPPLNTAFHLGIAELCGNHSLTALLRQVSAKIQWLYAMDVDVRGGHSWTEHRTIADAVLAGRAGEAARLMTRHISNSKEGYLLRHAAPGVSS</sequence>
<proteinExistence type="predicted"/>
<dbReference type="PANTHER" id="PTHR43537:SF24">
    <property type="entry name" value="GLUCONATE OPERON TRANSCRIPTIONAL REPRESSOR"/>
    <property type="match status" value="1"/>
</dbReference>
<evidence type="ECO:0000313" key="5">
    <source>
        <dbReference type="EMBL" id="RLV50092.1"/>
    </source>
</evidence>
<protein>
    <submittedName>
        <fullName evidence="5">GntR family transcriptional regulator</fullName>
    </submittedName>
</protein>
<dbReference type="InterPro" id="IPR008920">
    <property type="entry name" value="TF_FadR/GntR_C"/>
</dbReference>
<dbReference type="PROSITE" id="PS50949">
    <property type="entry name" value="HTH_GNTR"/>
    <property type="match status" value="1"/>
</dbReference>
<dbReference type="SMART" id="SM00895">
    <property type="entry name" value="FCD"/>
    <property type="match status" value="1"/>
</dbReference>
<reference evidence="5 6" key="1">
    <citation type="submission" date="2018-10" db="EMBL/GenBank/DDBJ databases">
        <title>Marmoricola sp. 4Q3S-7 whole genome shotgun sequence.</title>
        <authorList>
            <person name="Li F."/>
        </authorList>
    </citation>
    <scope>NUCLEOTIDE SEQUENCE [LARGE SCALE GENOMIC DNA]</scope>
    <source>
        <strain evidence="5 6">4Q3S-7</strain>
    </source>
</reference>
<dbReference type="Gene3D" id="1.10.10.10">
    <property type="entry name" value="Winged helix-like DNA-binding domain superfamily/Winged helix DNA-binding domain"/>
    <property type="match status" value="1"/>
</dbReference>
<keyword evidence="2" id="KW-0238">DNA-binding</keyword>
<dbReference type="Proteomes" id="UP000281708">
    <property type="component" value="Unassembled WGS sequence"/>
</dbReference>
<dbReference type="Pfam" id="PF00392">
    <property type="entry name" value="GntR"/>
    <property type="match status" value="1"/>
</dbReference>
<evidence type="ECO:0000259" key="4">
    <source>
        <dbReference type="PROSITE" id="PS50949"/>
    </source>
</evidence>
<dbReference type="GO" id="GO:0003677">
    <property type="term" value="F:DNA binding"/>
    <property type="evidence" value="ECO:0007669"/>
    <property type="project" value="UniProtKB-KW"/>
</dbReference>
<accession>A0A3L8P4Y5</accession>
<evidence type="ECO:0000256" key="1">
    <source>
        <dbReference type="ARBA" id="ARBA00023015"/>
    </source>
</evidence>
<dbReference type="EMBL" id="RDBE01000006">
    <property type="protein sequence ID" value="RLV50092.1"/>
    <property type="molecule type" value="Genomic_DNA"/>
</dbReference>
<dbReference type="SMART" id="SM00345">
    <property type="entry name" value="HTH_GNTR"/>
    <property type="match status" value="1"/>
</dbReference>
<evidence type="ECO:0000313" key="6">
    <source>
        <dbReference type="Proteomes" id="UP000281708"/>
    </source>
</evidence>